<dbReference type="AlphaFoldDB" id="A0AAV3X2V5"/>
<dbReference type="InterPro" id="IPR013656">
    <property type="entry name" value="PAS_4"/>
</dbReference>
<reference evidence="12" key="1">
    <citation type="submission" date="2019-10" db="EMBL/GenBank/DDBJ databases">
        <title>Draft genome sequece of Microseira wollei NIES-4236.</title>
        <authorList>
            <person name="Yamaguchi H."/>
            <person name="Suzuki S."/>
            <person name="Kawachi M."/>
        </authorList>
    </citation>
    <scope>NUCLEOTIDE SEQUENCE</scope>
    <source>
        <strain evidence="12">NIES-4236</strain>
    </source>
</reference>
<evidence type="ECO:0000256" key="6">
    <source>
        <dbReference type="PROSITE-ProRule" id="PRU00169"/>
    </source>
</evidence>
<accession>A0AAV3X2V5</accession>
<dbReference type="InterPro" id="IPR011006">
    <property type="entry name" value="CheY-like_superfamily"/>
</dbReference>
<dbReference type="Gene3D" id="1.10.287.130">
    <property type="match status" value="1"/>
</dbReference>
<evidence type="ECO:0000256" key="3">
    <source>
        <dbReference type="ARBA" id="ARBA00022553"/>
    </source>
</evidence>
<proteinExistence type="predicted"/>
<feature type="coiled-coil region" evidence="7">
    <location>
        <begin position="121"/>
        <end position="148"/>
    </location>
</feature>
<dbReference type="PROSITE" id="PS50109">
    <property type="entry name" value="HIS_KIN"/>
    <property type="match status" value="1"/>
</dbReference>
<evidence type="ECO:0000256" key="1">
    <source>
        <dbReference type="ARBA" id="ARBA00000085"/>
    </source>
</evidence>
<dbReference type="InterPro" id="IPR004358">
    <property type="entry name" value="Sig_transdc_His_kin-like_C"/>
</dbReference>
<dbReference type="InterPro" id="IPR035965">
    <property type="entry name" value="PAS-like_dom_sf"/>
</dbReference>
<dbReference type="CDD" id="cd00082">
    <property type="entry name" value="HisKA"/>
    <property type="match status" value="1"/>
</dbReference>
<dbReference type="Pfam" id="PF00072">
    <property type="entry name" value="Response_reg"/>
    <property type="match status" value="2"/>
</dbReference>
<evidence type="ECO:0000259" key="8">
    <source>
        <dbReference type="PROSITE" id="PS50109"/>
    </source>
</evidence>
<comment type="caution">
    <text evidence="12">The sequence shown here is derived from an EMBL/GenBank/DDBJ whole genome shotgun (WGS) entry which is preliminary data.</text>
</comment>
<keyword evidence="13" id="KW-1185">Reference proteome</keyword>
<dbReference type="Pfam" id="PF02518">
    <property type="entry name" value="HATPase_c"/>
    <property type="match status" value="2"/>
</dbReference>
<keyword evidence="4 12" id="KW-0418">Kinase</keyword>
<dbReference type="PROSITE" id="PS50113">
    <property type="entry name" value="PAC"/>
    <property type="match status" value="1"/>
</dbReference>
<dbReference type="PRINTS" id="PR00344">
    <property type="entry name" value="BCTRLSENSOR"/>
</dbReference>
<dbReference type="InterPro" id="IPR001789">
    <property type="entry name" value="Sig_transdc_resp-reg_receiver"/>
</dbReference>
<dbReference type="Gene3D" id="3.30.450.20">
    <property type="entry name" value="PAS domain"/>
    <property type="match status" value="1"/>
</dbReference>
<evidence type="ECO:0000256" key="4">
    <source>
        <dbReference type="ARBA" id="ARBA00022777"/>
    </source>
</evidence>
<dbReference type="RefSeq" id="WP_226575648.1">
    <property type="nucleotide sequence ID" value="NZ_BLAY01000011.1"/>
</dbReference>
<evidence type="ECO:0000259" key="9">
    <source>
        <dbReference type="PROSITE" id="PS50110"/>
    </source>
</evidence>
<evidence type="ECO:0000313" key="13">
    <source>
        <dbReference type="Proteomes" id="UP001050975"/>
    </source>
</evidence>
<dbReference type="PANTHER" id="PTHR43547">
    <property type="entry name" value="TWO-COMPONENT HISTIDINE KINASE"/>
    <property type="match status" value="1"/>
</dbReference>
<feature type="modified residue" description="4-aspartylphosphate" evidence="6">
    <location>
        <position position="58"/>
    </location>
</feature>
<dbReference type="InterPro" id="IPR005467">
    <property type="entry name" value="His_kinase_dom"/>
</dbReference>
<dbReference type="PROSITE" id="PS50110">
    <property type="entry name" value="RESPONSE_REGULATORY"/>
    <property type="match status" value="2"/>
</dbReference>
<dbReference type="Gene3D" id="3.30.565.10">
    <property type="entry name" value="Histidine kinase-like ATPase, C-terminal domain"/>
    <property type="match status" value="1"/>
</dbReference>
<feature type="modified residue" description="4-aspartylphosphate" evidence="6">
    <location>
        <position position="618"/>
    </location>
</feature>
<keyword evidence="3 6" id="KW-0597">Phosphoprotein</keyword>
<keyword evidence="7" id="KW-0175">Coiled coil</keyword>
<dbReference type="PROSITE" id="PS50112">
    <property type="entry name" value="PAS"/>
    <property type="match status" value="1"/>
</dbReference>
<dbReference type="Gene3D" id="3.40.50.2300">
    <property type="match status" value="2"/>
</dbReference>
<gene>
    <name evidence="12" type="ORF">MiSe_10510</name>
</gene>
<dbReference type="Pfam" id="PF08448">
    <property type="entry name" value="PAS_4"/>
    <property type="match status" value="1"/>
</dbReference>
<dbReference type="EMBL" id="BLAY01000011">
    <property type="protein sequence ID" value="GET36303.1"/>
    <property type="molecule type" value="Genomic_DNA"/>
</dbReference>
<dbReference type="NCBIfam" id="TIGR00229">
    <property type="entry name" value="sensory_box"/>
    <property type="match status" value="1"/>
</dbReference>
<dbReference type="SUPFAM" id="SSF52172">
    <property type="entry name" value="CheY-like"/>
    <property type="match status" value="2"/>
</dbReference>
<dbReference type="SMART" id="SM00387">
    <property type="entry name" value="HATPase_c"/>
    <property type="match status" value="1"/>
</dbReference>
<organism evidence="12 13">
    <name type="scientific">Microseira wollei NIES-4236</name>
    <dbReference type="NCBI Taxonomy" id="2530354"/>
    <lineage>
        <taxon>Bacteria</taxon>
        <taxon>Bacillati</taxon>
        <taxon>Cyanobacteriota</taxon>
        <taxon>Cyanophyceae</taxon>
        <taxon>Oscillatoriophycideae</taxon>
        <taxon>Aerosakkonematales</taxon>
        <taxon>Aerosakkonemataceae</taxon>
        <taxon>Microseira</taxon>
    </lineage>
</organism>
<dbReference type="SUPFAM" id="SSF47384">
    <property type="entry name" value="Homodimeric domain of signal transducing histidine kinase"/>
    <property type="match status" value="1"/>
</dbReference>
<feature type="domain" description="Histidine kinase" evidence="8">
    <location>
        <begin position="281"/>
        <end position="547"/>
    </location>
</feature>
<evidence type="ECO:0000313" key="12">
    <source>
        <dbReference type="EMBL" id="GET36303.1"/>
    </source>
</evidence>
<feature type="domain" description="Response regulatory" evidence="9">
    <location>
        <begin position="569"/>
        <end position="687"/>
    </location>
</feature>
<dbReference type="InterPro" id="IPR000014">
    <property type="entry name" value="PAS"/>
</dbReference>
<comment type="catalytic activity">
    <reaction evidence="1">
        <text>ATP + protein L-histidine = ADP + protein N-phospho-L-histidine.</text>
        <dbReference type="EC" id="2.7.13.3"/>
    </reaction>
</comment>
<dbReference type="InterPro" id="IPR036097">
    <property type="entry name" value="HisK_dim/P_sf"/>
</dbReference>
<dbReference type="GO" id="GO:0000155">
    <property type="term" value="F:phosphorelay sensor kinase activity"/>
    <property type="evidence" value="ECO:0007669"/>
    <property type="project" value="InterPro"/>
</dbReference>
<keyword evidence="4 12" id="KW-0808">Transferase</keyword>
<dbReference type="SMART" id="SM00448">
    <property type="entry name" value="REC"/>
    <property type="match status" value="2"/>
</dbReference>
<dbReference type="SMART" id="SM00388">
    <property type="entry name" value="HisKA"/>
    <property type="match status" value="1"/>
</dbReference>
<dbReference type="InterPro" id="IPR000700">
    <property type="entry name" value="PAS-assoc_C"/>
</dbReference>
<dbReference type="InterPro" id="IPR003661">
    <property type="entry name" value="HisK_dim/P_dom"/>
</dbReference>
<feature type="domain" description="PAS" evidence="10">
    <location>
        <begin position="138"/>
        <end position="183"/>
    </location>
</feature>
<name>A0AAV3X2V5_9CYAN</name>
<dbReference type="SUPFAM" id="SSF55874">
    <property type="entry name" value="ATPase domain of HSP90 chaperone/DNA topoisomerase II/histidine kinase"/>
    <property type="match status" value="1"/>
</dbReference>
<protein>
    <recommendedName>
        <fullName evidence="2">histidine kinase</fullName>
        <ecNumber evidence="2">2.7.13.3</ecNumber>
    </recommendedName>
</protein>
<dbReference type="PANTHER" id="PTHR43547:SF2">
    <property type="entry name" value="HYBRID SIGNAL TRANSDUCTION HISTIDINE KINASE C"/>
    <property type="match status" value="1"/>
</dbReference>
<evidence type="ECO:0000256" key="7">
    <source>
        <dbReference type="SAM" id="Coils"/>
    </source>
</evidence>
<evidence type="ECO:0000259" key="10">
    <source>
        <dbReference type="PROSITE" id="PS50112"/>
    </source>
</evidence>
<evidence type="ECO:0000256" key="2">
    <source>
        <dbReference type="ARBA" id="ARBA00012438"/>
    </source>
</evidence>
<sequence>MEDELKQSRIILVVDDDDANRYVVSRILRQAGFLVKEAATGSDALQLATEQPDLIILDIKLPDINGFEVCQQLKAEPATSLIPVLHLSAFKVTAADKVHGLDSGADGYLTHPVNPLELIATVKALLRIRQTEKQLQQSEEKFRAIFNQTFQHIGILSPIGSIIQVNQSALDFAGQKLENVVGRFLWEMPWFSASPVSLTCTEQQLQKAIALAATGKFVRYEVQMQGAFDTVATFDFSIKPILDERGNVVQLVYEGRDISDRKRAEEELRRANQVKDEFLAVLSHELRSPLNAILGWSQLLRTRKVDGVATSRALETIERNAKLQTQMIEDLLDISRIIRGKIELNIAPVNLVVPIEGAIATMQLAAQAKAIQIQTASDPNGAIVLGDRNRLQQIVWNLLSNAIKFTPPGGQVEIRLERVEQGISGDGEMGRWGDGEMGRCGDGENIDSNSPLHTCTPAPLPLCPPAPLPYARITVKDTGKGISADFLPYAFDYFRQADSSMTRNHGGLGLGLAIVRHLVELHGGTVYAASPGEGKGATFTVMLPLINDRSPTKPDRDGWESYADLSGVQVLVVDDEPDTREYITFVLQESGAVVTAVASANEGLKALDKSLPDVLLSDIGMPGKDGYALMREIRERSPEEGGEIPAIALTAYARVEDSEQALLAGFQMHVSKPVEPDNLITAVANLIANKANG</sequence>
<dbReference type="Pfam" id="PF00512">
    <property type="entry name" value="HisKA"/>
    <property type="match status" value="1"/>
</dbReference>
<dbReference type="CDD" id="cd17580">
    <property type="entry name" value="REC_2_DhkD-like"/>
    <property type="match status" value="1"/>
</dbReference>
<dbReference type="SUPFAM" id="SSF55785">
    <property type="entry name" value="PYP-like sensor domain (PAS domain)"/>
    <property type="match status" value="1"/>
</dbReference>
<dbReference type="InterPro" id="IPR036890">
    <property type="entry name" value="HATPase_C_sf"/>
</dbReference>
<dbReference type="CDD" id="cd00130">
    <property type="entry name" value="PAS"/>
    <property type="match status" value="1"/>
</dbReference>
<feature type="domain" description="Response regulatory" evidence="9">
    <location>
        <begin position="10"/>
        <end position="126"/>
    </location>
</feature>
<evidence type="ECO:0000259" key="11">
    <source>
        <dbReference type="PROSITE" id="PS50113"/>
    </source>
</evidence>
<dbReference type="InterPro" id="IPR003594">
    <property type="entry name" value="HATPase_dom"/>
</dbReference>
<dbReference type="Proteomes" id="UP001050975">
    <property type="component" value="Unassembled WGS sequence"/>
</dbReference>
<dbReference type="EC" id="2.7.13.3" evidence="2"/>
<keyword evidence="5" id="KW-0902">Two-component regulatory system</keyword>
<feature type="domain" description="PAC" evidence="11">
    <location>
        <begin position="218"/>
        <end position="270"/>
    </location>
</feature>
<evidence type="ECO:0000256" key="5">
    <source>
        <dbReference type="ARBA" id="ARBA00023012"/>
    </source>
</evidence>